<organism evidence="1">
    <name type="scientific">Trypanosoma vivax (strain Y486)</name>
    <dbReference type="NCBI Taxonomy" id="1055687"/>
    <lineage>
        <taxon>Eukaryota</taxon>
        <taxon>Discoba</taxon>
        <taxon>Euglenozoa</taxon>
        <taxon>Kinetoplastea</taxon>
        <taxon>Metakinetoplastina</taxon>
        <taxon>Trypanosomatida</taxon>
        <taxon>Trypanosomatidae</taxon>
        <taxon>Trypanosoma</taxon>
        <taxon>Duttonella</taxon>
    </lineage>
</organism>
<reference evidence="1" key="1">
    <citation type="journal article" date="2012" name="Proc. Natl. Acad. Sci. U.S.A.">
        <title>Antigenic diversity is generated by distinct evolutionary mechanisms in African trypanosome species.</title>
        <authorList>
            <person name="Jackson A.P."/>
            <person name="Berry A."/>
            <person name="Aslett M."/>
            <person name="Allison H.C."/>
            <person name="Burton P."/>
            <person name="Vavrova-Anderson J."/>
            <person name="Brown R."/>
            <person name="Browne H."/>
            <person name="Corton N."/>
            <person name="Hauser H."/>
            <person name="Gamble J."/>
            <person name="Gilderthorp R."/>
            <person name="Marcello L."/>
            <person name="McQuillan J."/>
            <person name="Otto T.D."/>
            <person name="Quail M.A."/>
            <person name="Sanders M.J."/>
            <person name="van Tonder A."/>
            <person name="Ginger M.L."/>
            <person name="Field M.C."/>
            <person name="Barry J.D."/>
            <person name="Hertz-Fowler C."/>
            <person name="Berriman M."/>
        </authorList>
    </citation>
    <scope>NUCLEOTIDE SEQUENCE</scope>
    <source>
        <strain evidence="1">Y486</strain>
    </source>
</reference>
<dbReference type="OMA" id="ERLACEM"/>
<dbReference type="VEuPathDB" id="TriTrypDB:TvY486_0906340"/>
<dbReference type="EMBL" id="HE573025">
    <property type="protein sequence ID" value="CCC50813.1"/>
    <property type="molecule type" value="Genomic_DNA"/>
</dbReference>
<proteinExistence type="predicted"/>
<accession>G0U3F6</accession>
<protein>
    <submittedName>
        <fullName evidence="1">Uncharacterized protein</fullName>
    </submittedName>
</protein>
<name>G0U3F6_TRYVY</name>
<sequence length="411" mass="45178">MNGRELPSCINSNSWKLAQHLSGGDSFPFALRLVDIQVCMDYPAAHHKCCWTRAMLDPVWQPLVNSSTAEKGLASTSQDRQGLISIAQLPLDESRKALSVFVDHAKELSWRRQHKRPLHGNISRVRFVRAPPSLVRIGKGLRGTLSATFSLQRDAPAEGLHNTLFPSFLAVEPCDAVASFINISASGTKQRTSTKKAVLLILQEISENSTSATYSPFEAELNFGGTQLPVGTLDGIPAIQWSFRVYASFYKSPEEQVMLDEPFTRLHEWHPKIAHQRRFSVVGANVDDSIAFSAEKRRRRCVERHIKAAVAQLDNGLKPQEDNCHRQTAILRHVGTLMSSSSVPMEPCATAGNGTLAAIMPAGTVFPLTIQASDRNGCTRSSPPIPGSSSLERLACEIKVLEEHIGVIVQQ</sequence>
<evidence type="ECO:0000313" key="1">
    <source>
        <dbReference type="EMBL" id="CCC50813.1"/>
    </source>
</evidence>
<dbReference type="AlphaFoldDB" id="G0U3F6"/>
<gene>
    <name evidence="1" type="ORF">TVY486_0906340</name>
</gene>